<evidence type="ECO:0000313" key="2">
    <source>
        <dbReference type="Proteomes" id="UP001497382"/>
    </source>
</evidence>
<dbReference type="AlphaFoldDB" id="A0AAV1ZSG3"/>
<dbReference type="Proteomes" id="UP001497382">
    <property type="component" value="Unassembled WGS sequence"/>
</dbReference>
<comment type="caution">
    <text evidence="1">The sequence shown here is derived from an EMBL/GenBank/DDBJ whole genome shotgun (WGS) entry which is preliminary data.</text>
</comment>
<organism evidence="1 2">
    <name type="scientific">Larinioides sclopetarius</name>
    <dbReference type="NCBI Taxonomy" id="280406"/>
    <lineage>
        <taxon>Eukaryota</taxon>
        <taxon>Metazoa</taxon>
        <taxon>Ecdysozoa</taxon>
        <taxon>Arthropoda</taxon>
        <taxon>Chelicerata</taxon>
        <taxon>Arachnida</taxon>
        <taxon>Araneae</taxon>
        <taxon>Araneomorphae</taxon>
        <taxon>Entelegynae</taxon>
        <taxon>Araneoidea</taxon>
        <taxon>Araneidae</taxon>
        <taxon>Larinioides</taxon>
    </lineage>
</organism>
<gene>
    <name evidence="1" type="ORF">LARSCL_LOCUS6853</name>
</gene>
<name>A0AAV1ZSG3_9ARAC</name>
<reference evidence="1 2" key="1">
    <citation type="submission" date="2024-04" db="EMBL/GenBank/DDBJ databases">
        <authorList>
            <person name="Rising A."/>
            <person name="Reimegard J."/>
            <person name="Sonavane S."/>
            <person name="Akerstrom W."/>
            <person name="Nylinder S."/>
            <person name="Hedman E."/>
            <person name="Kallberg Y."/>
        </authorList>
    </citation>
    <scope>NUCLEOTIDE SEQUENCE [LARGE SCALE GENOMIC DNA]</scope>
</reference>
<keyword evidence="2" id="KW-1185">Reference proteome</keyword>
<accession>A0AAV1ZSG3</accession>
<protein>
    <submittedName>
        <fullName evidence="1">Uncharacterized protein</fullName>
    </submittedName>
</protein>
<evidence type="ECO:0000313" key="1">
    <source>
        <dbReference type="EMBL" id="CAL1273371.1"/>
    </source>
</evidence>
<dbReference type="EMBL" id="CAXIEN010000067">
    <property type="protein sequence ID" value="CAL1273371.1"/>
    <property type="molecule type" value="Genomic_DNA"/>
</dbReference>
<sequence>MNLDSSSLLVRLVAAFCYKPLLNVLRCGIGFSYYIQKGLARISMYLIMNLKYYELWSDLCKCFYFNLN</sequence>
<proteinExistence type="predicted"/>